<evidence type="ECO:0000313" key="2">
    <source>
        <dbReference type="Proteomes" id="UP001596978"/>
    </source>
</evidence>
<name>A0ABW3CX83_9FLAO</name>
<protein>
    <recommendedName>
        <fullName evidence="3">YkuD domain-containing protein</fullName>
    </recommendedName>
</protein>
<dbReference type="EMBL" id="JBHTJH010000004">
    <property type="protein sequence ID" value="MFD0862135.1"/>
    <property type="molecule type" value="Genomic_DNA"/>
</dbReference>
<organism evidence="1 2">
    <name type="scientific">Sungkyunkwania multivorans</name>
    <dbReference type="NCBI Taxonomy" id="1173618"/>
    <lineage>
        <taxon>Bacteria</taxon>
        <taxon>Pseudomonadati</taxon>
        <taxon>Bacteroidota</taxon>
        <taxon>Flavobacteriia</taxon>
        <taxon>Flavobacteriales</taxon>
        <taxon>Flavobacteriaceae</taxon>
        <taxon>Sungkyunkwania</taxon>
    </lineage>
</organism>
<reference evidence="2" key="1">
    <citation type="journal article" date="2019" name="Int. J. Syst. Evol. Microbiol.">
        <title>The Global Catalogue of Microorganisms (GCM) 10K type strain sequencing project: providing services to taxonomists for standard genome sequencing and annotation.</title>
        <authorList>
            <consortium name="The Broad Institute Genomics Platform"/>
            <consortium name="The Broad Institute Genome Sequencing Center for Infectious Disease"/>
            <person name="Wu L."/>
            <person name="Ma J."/>
        </authorList>
    </citation>
    <scope>NUCLEOTIDE SEQUENCE [LARGE SCALE GENOMIC DNA]</scope>
    <source>
        <strain evidence="2">CCUG 62952</strain>
    </source>
</reference>
<comment type="caution">
    <text evidence="1">The sequence shown here is derived from an EMBL/GenBank/DDBJ whole genome shotgun (WGS) entry which is preliminary data.</text>
</comment>
<gene>
    <name evidence="1" type="ORF">ACFQ1M_07935</name>
</gene>
<dbReference type="Proteomes" id="UP001596978">
    <property type="component" value="Unassembled WGS sequence"/>
</dbReference>
<evidence type="ECO:0008006" key="3">
    <source>
        <dbReference type="Google" id="ProtNLM"/>
    </source>
</evidence>
<accession>A0ABW3CX83</accession>
<proteinExistence type="predicted"/>
<dbReference type="RefSeq" id="WP_386406478.1">
    <property type="nucleotide sequence ID" value="NZ_JBHTJH010000004.1"/>
</dbReference>
<evidence type="ECO:0000313" key="1">
    <source>
        <dbReference type="EMBL" id="MFD0862135.1"/>
    </source>
</evidence>
<sequence>MFTPFEAYFGHVEKLGGNGWLRVRFDDGLVWPIPEFLRVKVNKTGDRESFQVLEGRMAGKTATVKKKGWEWTSWDWDRSYFEQSVHLGKGCPHTGSASVTFYRLTERLEVTGLGTFNAITDTRNPTPLGSFDLEIPYEPHPGGGYYTSDSKYAKTWFRVGHSGDRFLHPGRISAGCITVTDTRQWDKIYQHLIVSRKDDQSIGTVKVVDR</sequence>
<keyword evidence="2" id="KW-1185">Reference proteome</keyword>